<proteinExistence type="predicted"/>
<evidence type="ECO:0000313" key="2">
    <source>
        <dbReference type="Proteomes" id="UP000030377"/>
    </source>
</evidence>
<dbReference type="AlphaFoldDB" id="A0A0A3XND3"/>
<dbReference type="Proteomes" id="UP000030377">
    <property type="component" value="Unassembled WGS sequence"/>
</dbReference>
<reference evidence="1 2" key="1">
    <citation type="submission" date="2014-09" db="EMBL/GenBank/DDBJ databases">
        <title>Draft genome of Bradyrhizobium japonicum Is-34.</title>
        <authorList>
            <person name="Tsurumaru H."/>
            <person name="Yamakawa T."/>
            <person name="Hashimoto S."/>
            <person name="Okizaki K."/>
            <person name="Kanesaki Y."/>
            <person name="Yoshikawa H."/>
            <person name="Yajima S."/>
        </authorList>
    </citation>
    <scope>NUCLEOTIDE SEQUENCE [LARGE SCALE GENOMIC DNA]</scope>
    <source>
        <strain evidence="1 2">Is-34</strain>
    </source>
</reference>
<comment type="caution">
    <text evidence="1">The sequence shown here is derived from an EMBL/GenBank/DDBJ whole genome shotgun (WGS) entry which is preliminary data.</text>
</comment>
<protein>
    <submittedName>
        <fullName evidence="1">Uncharacterized protein</fullName>
    </submittedName>
</protein>
<accession>A0A0A3XND3</accession>
<name>A0A0A3XND3_BRAJP</name>
<sequence>MVTSYVSKAKLEHLALPQIRSFPGGENAISVEVEVEKDAGPSPGMNWRLLITASENADLDRIQYAARTTTSRLKRRYTLQLFR</sequence>
<gene>
    <name evidence="1" type="ORF">MA20_30955</name>
</gene>
<organism evidence="1 2">
    <name type="scientific">Bradyrhizobium japonicum</name>
    <dbReference type="NCBI Taxonomy" id="375"/>
    <lineage>
        <taxon>Bacteria</taxon>
        <taxon>Pseudomonadati</taxon>
        <taxon>Pseudomonadota</taxon>
        <taxon>Alphaproteobacteria</taxon>
        <taxon>Hyphomicrobiales</taxon>
        <taxon>Nitrobacteraceae</taxon>
        <taxon>Bradyrhizobium</taxon>
    </lineage>
</organism>
<evidence type="ECO:0000313" key="1">
    <source>
        <dbReference type="EMBL" id="KGT75900.1"/>
    </source>
</evidence>
<dbReference type="EMBL" id="JRPN01000024">
    <property type="protein sequence ID" value="KGT75900.1"/>
    <property type="molecule type" value="Genomic_DNA"/>
</dbReference>